<dbReference type="InterPro" id="IPR000718">
    <property type="entry name" value="Peptidase_M13"/>
</dbReference>
<evidence type="ECO:0000256" key="6">
    <source>
        <dbReference type="ARBA" id="ARBA00022801"/>
    </source>
</evidence>
<evidence type="ECO:0000313" key="11">
    <source>
        <dbReference type="EMBL" id="CRK91555.1"/>
    </source>
</evidence>
<dbReference type="InterPro" id="IPR018497">
    <property type="entry name" value="Peptidase_M13_C"/>
</dbReference>
<keyword evidence="4" id="KW-0645">Protease</keyword>
<accession>A0A1J1HU77</accession>
<comment type="similarity">
    <text evidence="3">Belongs to the peptidase M13 family.</text>
</comment>
<name>A0A1J1HU77_9DIPT</name>
<dbReference type="Gene3D" id="3.40.390.10">
    <property type="entry name" value="Collagenase (Catalytic Domain)"/>
    <property type="match status" value="1"/>
</dbReference>
<dbReference type="STRING" id="568069.A0A1J1HU77"/>
<evidence type="ECO:0000256" key="3">
    <source>
        <dbReference type="ARBA" id="ARBA00007357"/>
    </source>
</evidence>
<dbReference type="PROSITE" id="PS51885">
    <property type="entry name" value="NEPRILYSIN"/>
    <property type="match status" value="1"/>
</dbReference>
<dbReference type="GO" id="GO:0004222">
    <property type="term" value="F:metalloendopeptidase activity"/>
    <property type="evidence" value="ECO:0007669"/>
    <property type="project" value="InterPro"/>
</dbReference>
<dbReference type="CDD" id="cd08662">
    <property type="entry name" value="M13"/>
    <property type="match status" value="1"/>
</dbReference>
<dbReference type="GO" id="GO:0046872">
    <property type="term" value="F:metal ion binding"/>
    <property type="evidence" value="ECO:0007669"/>
    <property type="project" value="UniProtKB-KW"/>
</dbReference>
<evidence type="ECO:0000259" key="10">
    <source>
        <dbReference type="Pfam" id="PF05649"/>
    </source>
</evidence>
<evidence type="ECO:0000256" key="7">
    <source>
        <dbReference type="ARBA" id="ARBA00022833"/>
    </source>
</evidence>
<evidence type="ECO:0000256" key="5">
    <source>
        <dbReference type="ARBA" id="ARBA00022723"/>
    </source>
</evidence>
<evidence type="ECO:0000256" key="2">
    <source>
        <dbReference type="ARBA" id="ARBA00004401"/>
    </source>
</evidence>
<keyword evidence="5" id="KW-0479">Metal-binding</keyword>
<dbReference type="PRINTS" id="PR00786">
    <property type="entry name" value="NEPRILYSIN"/>
</dbReference>
<sequence>MDLSAHPCEDFFRFTCGNFEVEHPRPDSQTSHDWFTEKQSKVLRDIKKKLQSTSINSEHNDEPDAVVKAKMLFKSCLNSALNDKLQFDPLFRLLGDFGLPKLPSIIENPTTNDVKLQWIKIIAKVKRSLGVDILMGFDVFTDPMNRTHQYLAFGTPSQEDGLPLIDDILAKRLRRVRRKISSSVEAKKQESSDYETEGSEVVLAAYATYMKEVISAITMKTNAAELYAENILNAIKVTIDISREVFIYVERAENASKAEIRGGNVSELVYIKVADLQKIIDDDVSSPSSVLETYLTEILSGIKEAQFDFDNDVILTSKADILYLKLVMKLIYQLPPIHLEMFIWWSVVEDLILYTTTSMRHLYYDYSKAVTGVDGAVSRQSYCSATVNKLMGFAVSYLILEDDFMIKTKPKVEKMLHNIRMAFENLVRHATWMDLETKESTLKKSQRMKSLIGFPDWILNKTSLESHYEPIKIKNDTWMKNIVELLTWSFVEKLSKWRMKHEFEWATSPTNVNAFHTFQANAITIPLAILQFPFYQLGLEALNYGSIGSILAHELTHGFDDIGRHFDEEGNKNYWWTETTVKNFVNRTECFKKQYSNYILPDIGEYINGETTLGENIADNGGVREAYYAYNYYVQSVGKEQKLPGTKKYSCDMICFTGFESYSHEQMFFISYGNLWCETMTESGLRFALDDTHCPGRIRLLGALSNFKEFHKAFECYPGQKYHKTKDETCIIW</sequence>
<dbReference type="InterPro" id="IPR042089">
    <property type="entry name" value="Peptidase_M13_dom_2"/>
</dbReference>
<dbReference type="Gene3D" id="1.10.1380.10">
    <property type="entry name" value="Neutral endopeptidase , domain2"/>
    <property type="match status" value="1"/>
</dbReference>
<keyword evidence="6" id="KW-0378">Hydrolase</keyword>
<dbReference type="EMBL" id="CVRI01000021">
    <property type="protein sequence ID" value="CRK91555.1"/>
    <property type="molecule type" value="Genomic_DNA"/>
</dbReference>
<evidence type="ECO:0000259" key="9">
    <source>
        <dbReference type="Pfam" id="PF01431"/>
    </source>
</evidence>
<dbReference type="PANTHER" id="PTHR11733:SF133">
    <property type="entry name" value="PHOSPHATE-REGULATING NEUTRAL ENDOPEPTIDASE PHEX"/>
    <property type="match status" value="1"/>
</dbReference>
<dbReference type="GO" id="GO:0016485">
    <property type="term" value="P:protein processing"/>
    <property type="evidence" value="ECO:0007669"/>
    <property type="project" value="TreeGrafter"/>
</dbReference>
<dbReference type="GO" id="GO:0005886">
    <property type="term" value="C:plasma membrane"/>
    <property type="evidence" value="ECO:0007669"/>
    <property type="project" value="UniProtKB-SubCell"/>
</dbReference>
<dbReference type="SUPFAM" id="SSF55486">
    <property type="entry name" value="Metalloproteases ('zincins'), catalytic domain"/>
    <property type="match status" value="1"/>
</dbReference>
<dbReference type="Pfam" id="PF01431">
    <property type="entry name" value="Peptidase_M13"/>
    <property type="match status" value="1"/>
</dbReference>
<dbReference type="Pfam" id="PF05649">
    <property type="entry name" value="Peptidase_M13_N"/>
    <property type="match status" value="1"/>
</dbReference>
<feature type="domain" description="Peptidase M13 N-terminal" evidence="10">
    <location>
        <begin position="7"/>
        <end position="455"/>
    </location>
</feature>
<reference evidence="11 12" key="1">
    <citation type="submission" date="2015-04" db="EMBL/GenBank/DDBJ databases">
        <authorList>
            <person name="Syromyatnikov M.Y."/>
            <person name="Popov V.N."/>
        </authorList>
    </citation>
    <scope>NUCLEOTIDE SEQUENCE [LARGE SCALE GENOMIC DNA]</scope>
</reference>
<keyword evidence="12" id="KW-1185">Reference proteome</keyword>
<dbReference type="OrthoDB" id="6475849at2759"/>
<comment type="subcellular location">
    <subcellularLocation>
        <location evidence="2">Cell membrane</location>
        <topology evidence="2">Single-pass type II membrane protein</topology>
    </subcellularLocation>
</comment>
<dbReference type="InterPro" id="IPR008753">
    <property type="entry name" value="Peptidase_M13_N"/>
</dbReference>
<keyword evidence="7" id="KW-0862">Zinc</keyword>
<evidence type="ECO:0000256" key="8">
    <source>
        <dbReference type="ARBA" id="ARBA00023049"/>
    </source>
</evidence>
<dbReference type="InterPro" id="IPR024079">
    <property type="entry name" value="MetalloPept_cat_dom_sf"/>
</dbReference>
<evidence type="ECO:0000256" key="1">
    <source>
        <dbReference type="ARBA" id="ARBA00001947"/>
    </source>
</evidence>
<feature type="domain" description="Peptidase M13 C-terminal" evidence="9">
    <location>
        <begin position="513"/>
        <end position="728"/>
    </location>
</feature>
<dbReference type="AlphaFoldDB" id="A0A1J1HU77"/>
<evidence type="ECO:0000313" key="12">
    <source>
        <dbReference type="Proteomes" id="UP000183832"/>
    </source>
</evidence>
<evidence type="ECO:0000256" key="4">
    <source>
        <dbReference type="ARBA" id="ARBA00022670"/>
    </source>
</evidence>
<gene>
    <name evidence="11" type="primary">similar to Neprilysin-2</name>
    <name evidence="11" type="ORF">CLUMA_CG005212</name>
</gene>
<proteinExistence type="inferred from homology"/>
<organism evidence="11 12">
    <name type="scientific">Clunio marinus</name>
    <dbReference type="NCBI Taxonomy" id="568069"/>
    <lineage>
        <taxon>Eukaryota</taxon>
        <taxon>Metazoa</taxon>
        <taxon>Ecdysozoa</taxon>
        <taxon>Arthropoda</taxon>
        <taxon>Hexapoda</taxon>
        <taxon>Insecta</taxon>
        <taxon>Pterygota</taxon>
        <taxon>Neoptera</taxon>
        <taxon>Endopterygota</taxon>
        <taxon>Diptera</taxon>
        <taxon>Nematocera</taxon>
        <taxon>Chironomoidea</taxon>
        <taxon>Chironomidae</taxon>
        <taxon>Clunio</taxon>
    </lineage>
</organism>
<comment type="cofactor">
    <cofactor evidence="1">
        <name>Zn(2+)</name>
        <dbReference type="ChEBI" id="CHEBI:29105"/>
    </cofactor>
</comment>
<dbReference type="Proteomes" id="UP000183832">
    <property type="component" value="Unassembled WGS sequence"/>
</dbReference>
<protein>
    <submittedName>
        <fullName evidence="11">CLUMA_CG005212, isoform A</fullName>
    </submittedName>
</protein>
<dbReference type="PANTHER" id="PTHR11733">
    <property type="entry name" value="ZINC METALLOPROTEASE FAMILY M13 NEPRILYSIN-RELATED"/>
    <property type="match status" value="1"/>
</dbReference>
<keyword evidence="8" id="KW-0482">Metalloprotease</keyword>